<comment type="caution">
    <text evidence="2">The sequence shown here is derived from an EMBL/GenBank/DDBJ whole genome shotgun (WGS) entry which is preliminary data.</text>
</comment>
<evidence type="ECO:0000313" key="2">
    <source>
        <dbReference type="EMBL" id="CAH2218132.1"/>
    </source>
</evidence>
<sequence>MEIPRKEKKQPWYKKITVEPVMFFYMMAFMITSVIEQTFYVFRACTVNHGYSEEICYNISSYSDVNIDVQDFLFTFGRGNFSKLCTLSIKISLAFTVKESIVSEPECLKVIHNVFEGVSVHQSVLDSACSIGLTSLFY</sequence>
<reference evidence="2" key="1">
    <citation type="submission" date="2022-03" db="EMBL/GenBank/DDBJ databases">
        <authorList>
            <person name="Lindestad O."/>
        </authorList>
    </citation>
    <scope>NUCLEOTIDE SEQUENCE</scope>
</reference>
<evidence type="ECO:0000313" key="3">
    <source>
        <dbReference type="Proteomes" id="UP000838756"/>
    </source>
</evidence>
<dbReference type="OrthoDB" id="419734at2759"/>
<protein>
    <submittedName>
        <fullName evidence="2">Jg2149 protein</fullName>
    </submittedName>
</protein>
<accession>A0A8S4QT14</accession>
<dbReference type="EMBL" id="CAKXAJ010019094">
    <property type="protein sequence ID" value="CAH2218132.1"/>
    <property type="molecule type" value="Genomic_DNA"/>
</dbReference>
<evidence type="ECO:0000256" key="1">
    <source>
        <dbReference type="SAM" id="Phobius"/>
    </source>
</evidence>
<dbReference type="Proteomes" id="UP000838756">
    <property type="component" value="Unassembled WGS sequence"/>
</dbReference>
<organism evidence="2 3">
    <name type="scientific">Pararge aegeria aegeria</name>
    <dbReference type="NCBI Taxonomy" id="348720"/>
    <lineage>
        <taxon>Eukaryota</taxon>
        <taxon>Metazoa</taxon>
        <taxon>Ecdysozoa</taxon>
        <taxon>Arthropoda</taxon>
        <taxon>Hexapoda</taxon>
        <taxon>Insecta</taxon>
        <taxon>Pterygota</taxon>
        <taxon>Neoptera</taxon>
        <taxon>Endopterygota</taxon>
        <taxon>Lepidoptera</taxon>
        <taxon>Glossata</taxon>
        <taxon>Ditrysia</taxon>
        <taxon>Papilionoidea</taxon>
        <taxon>Nymphalidae</taxon>
        <taxon>Satyrinae</taxon>
        <taxon>Satyrini</taxon>
        <taxon>Parargina</taxon>
        <taxon>Pararge</taxon>
    </lineage>
</organism>
<proteinExistence type="predicted"/>
<keyword evidence="3" id="KW-1185">Reference proteome</keyword>
<keyword evidence="1" id="KW-0812">Transmembrane</keyword>
<name>A0A8S4QT14_9NEOP</name>
<gene>
    <name evidence="2" type="primary">jg2149</name>
    <name evidence="2" type="ORF">PAEG_LOCUS5979</name>
</gene>
<dbReference type="AlphaFoldDB" id="A0A8S4QT14"/>
<keyword evidence="1" id="KW-0472">Membrane</keyword>
<feature type="transmembrane region" description="Helical" evidence="1">
    <location>
        <begin position="21"/>
        <end position="42"/>
    </location>
</feature>
<keyword evidence="1" id="KW-1133">Transmembrane helix</keyword>